<dbReference type="CDD" id="cd06225">
    <property type="entry name" value="HAMP"/>
    <property type="match status" value="1"/>
</dbReference>
<gene>
    <name evidence="4" type="ORF">FMM80_30320</name>
</gene>
<dbReference type="InterPro" id="IPR050469">
    <property type="entry name" value="Diguanylate_Cyclase"/>
</dbReference>
<dbReference type="GO" id="GO:0052621">
    <property type="term" value="F:diguanylate cyclase activity"/>
    <property type="evidence" value="ECO:0007669"/>
    <property type="project" value="TreeGrafter"/>
</dbReference>
<sequence>MQSLSKIIGKRICCITWILSLLLLMVLLTFQLTHERHKAYLDANRTFLQMEQILAENQEELVKIEEAYKLDCIHAAEEVSRILDKNPEAIYSIDRLKQIAEETVVDEIHIFDQKGELFSGTEPQYYGYTMDSIESMNFFKPMLTDKSLQMVQDVTENMAEGNPMQYSAVWNDSGRFIIQVGISPVYFMLASQKNDISYIFSLFRVNPNVSYYAIDEKSEVIIGSNRLQAVGIKCSDEGFQFEDIKNKPKGFYSKINGQNSFCVFKKIGSSYIGRIISINYLYQDIPHLMPLILAGLMIISFILTILIRGYMDRFVVKKIQDVIQKLKLIMEGNLEERVNVQGSLEFLELSSYINQMVQNLTNANDIEQHINKALRTALKAGEPEKSLECILEYLGRLLCGKRSYIFERNKLGGDDNTYEWVAEGVMAEKDNLQNLPSEVCEHWYKMFAENEYIMFENIVEMKQTDPLQYENLKKQGIVSIAVVPLRDSDNVVGFYGVDDPPAEMLAHTTTMLRVMGHFIEALLRTRDLVRNLKRMSYLDQLTQIGNRHALWEYIDKTQSKDISIGIIYCDITGLKRVNDNEGHEAGDRLILSACECMKKALHGYELFRLDGDELLAVCTRISEAELHESVKQLTGSMNEYAVVLAVGAAWKSDCTEGISGIMAEAENLMYKDKAAYYAATGIERRRQ</sequence>
<dbReference type="InterPro" id="IPR003660">
    <property type="entry name" value="HAMP_dom"/>
</dbReference>
<dbReference type="Gene3D" id="6.10.340.10">
    <property type="match status" value="1"/>
</dbReference>
<feature type="transmembrane region" description="Helical" evidence="1">
    <location>
        <begin position="12"/>
        <end position="32"/>
    </location>
</feature>
<dbReference type="AlphaFoldDB" id="A0A9X5HAA5"/>
<evidence type="ECO:0000259" key="2">
    <source>
        <dbReference type="PROSITE" id="PS50885"/>
    </source>
</evidence>
<feature type="transmembrane region" description="Helical" evidence="1">
    <location>
        <begin position="288"/>
        <end position="310"/>
    </location>
</feature>
<keyword evidence="1" id="KW-0472">Membrane</keyword>
<comment type="caution">
    <text evidence="4">The sequence shown here is derived from an EMBL/GenBank/DDBJ whole genome shotgun (WGS) entry which is preliminary data.</text>
</comment>
<dbReference type="PROSITE" id="PS50887">
    <property type="entry name" value="GGDEF"/>
    <property type="match status" value="1"/>
</dbReference>
<dbReference type="InterPro" id="IPR043128">
    <property type="entry name" value="Rev_trsase/Diguanyl_cyclase"/>
</dbReference>
<dbReference type="SMART" id="SM00267">
    <property type="entry name" value="GGDEF"/>
    <property type="match status" value="1"/>
</dbReference>
<dbReference type="SMART" id="SM00304">
    <property type="entry name" value="HAMP"/>
    <property type="match status" value="1"/>
</dbReference>
<dbReference type="GO" id="GO:0016020">
    <property type="term" value="C:membrane"/>
    <property type="evidence" value="ECO:0007669"/>
    <property type="project" value="InterPro"/>
</dbReference>
<dbReference type="SUPFAM" id="SSF55073">
    <property type="entry name" value="Nucleotide cyclase"/>
    <property type="match status" value="1"/>
</dbReference>
<dbReference type="Gene3D" id="3.30.450.40">
    <property type="match status" value="1"/>
</dbReference>
<dbReference type="SUPFAM" id="SSF55781">
    <property type="entry name" value="GAF domain-like"/>
    <property type="match status" value="1"/>
</dbReference>
<dbReference type="NCBIfam" id="TIGR00254">
    <property type="entry name" value="GGDEF"/>
    <property type="match status" value="1"/>
</dbReference>
<accession>A0A9X5HAA5</accession>
<evidence type="ECO:0000256" key="1">
    <source>
        <dbReference type="SAM" id="Phobius"/>
    </source>
</evidence>
<evidence type="ECO:0000313" key="4">
    <source>
        <dbReference type="EMBL" id="NDO72686.1"/>
    </source>
</evidence>
<dbReference type="Gene3D" id="3.30.70.270">
    <property type="match status" value="1"/>
</dbReference>
<dbReference type="CDD" id="cd01949">
    <property type="entry name" value="GGDEF"/>
    <property type="match status" value="1"/>
</dbReference>
<evidence type="ECO:0000313" key="5">
    <source>
        <dbReference type="Proteomes" id="UP000474104"/>
    </source>
</evidence>
<proteinExistence type="predicted"/>
<evidence type="ECO:0000259" key="3">
    <source>
        <dbReference type="PROSITE" id="PS50887"/>
    </source>
</evidence>
<dbReference type="Pfam" id="PF00672">
    <property type="entry name" value="HAMP"/>
    <property type="match status" value="1"/>
</dbReference>
<dbReference type="InterPro" id="IPR000160">
    <property type="entry name" value="GGDEF_dom"/>
</dbReference>
<dbReference type="Proteomes" id="UP000474104">
    <property type="component" value="Unassembled WGS sequence"/>
</dbReference>
<dbReference type="PANTHER" id="PTHR45138:SF9">
    <property type="entry name" value="DIGUANYLATE CYCLASE DGCM-RELATED"/>
    <property type="match status" value="1"/>
</dbReference>
<name>A0A9X5HAA5_9FIRM</name>
<protein>
    <submittedName>
        <fullName evidence="4">Diguanylate cyclase</fullName>
    </submittedName>
</protein>
<keyword evidence="1" id="KW-0812">Transmembrane</keyword>
<keyword evidence="1" id="KW-1133">Transmembrane helix</keyword>
<dbReference type="InterPro" id="IPR029016">
    <property type="entry name" value="GAF-like_dom_sf"/>
</dbReference>
<dbReference type="PANTHER" id="PTHR45138">
    <property type="entry name" value="REGULATORY COMPONENTS OF SENSORY TRANSDUCTION SYSTEM"/>
    <property type="match status" value="1"/>
</dbReference>
<feature type="domain" description="GGDEF" evidence="3">
    <location>
        <begin position="562"/>
        <end position="687"/>
    </location>
</feature>
<dbReference type="InterPro" id="IPR029787">
    <property type="entry name" value="Nucleotide_cyclase"/>
</dbReference>
<dbReference type="Pfam" id="PF00990">
    <property type="entry name" value="GGDEF"/>
    <property type="match status" value="1"/>
</dbReference>
<dbReference type="RefSeq" id="WP_004083385.1">
    <property type="nucleotide sequence ID" value="NZ_VIRB01000169.1"/>
</dbReference>
<dbReference type="GO" id="GO:0007165">
    <property type="term" value="P:signal transduction"/>
    <property type="evidence" value="ECO:0007669"/>
    <property type="project" value="InterPro"/>
</dbReference>
<dbReference type="PROSITE" id="PS50885">
    <property type="entry name" value="HAMP"/>
    <property type="match status" value="1"/>
</dbReference>
<dbReference type="OrthoDB" id="9805474at2"/>
<reference evidence="4 5" key="1">
    <citation type="submission" date="2019-07" db="EMBL/GenBank/DDBJ databases">
        <title>Draft genome sequences of 15 bacterial species constituting the stable defined intestinal microbiota of the GM15 gnotobiotic mouse model.</title>
        <authorList>
            <person name="Elie C."/>
            <person name="Mathieu A."/>
            <person name="Saliou A."/>
            <person name="Darnaud M."/>
            <person name="Leulier F."/>
            <person name="Tamellini A."/>
        </authorList>
    </citation>
    <scope>NUCLEOTIDE SEQUENCE [LARGE SCALE GENOMIC DNA]</scope>
    <source>
        <strain evidence="5">ASF 502</strain>
    </source>
</reference>
<feature type="domain" description="HAMP" evidence="2">
    <location>
        <begin position="313"/>
        <end position="365"/>
    </location>
</feature>
<dbReference type="EMBL" id="VIRB01000169">
    <property type="protein sequence ID" value="NDO72686.1"/>
    <property type="molecule type" value="Genomic_DNA"/>
</dbReference>
<organism evidence="4 5">
    <name type="scientific">Schaedlerella arabinosiphila</name>
    <dbReference type="NCBI Taxonomy" id="2044587"/>
    <lineage>
        <taxon>Bacteria</taxon>
        <taxon>Bacillati</taxon>
        <taxon>Bacillota</taxon>
        <taxon>Clostridia</taxon>
        <taxon>Lachnospirales</taxon>
        <taxon>Lachnospiraceae</taxon>
        <taxon>Schaedlerella</taxon>
    </lineage>
</organism>